<protein>
    <submittedName>
        <fullName evidence="2">Uncharacterized protein</fullName>
    </submittedName>
</protein>
<name>A0AB37ZGG9_9PSED</name>
<organism evidence="2 3">
    <name type="scientific">Pseudomonas peli</name>
    <dbReference type="NCBI Taxonomy" id="592361"/>
    <lineage>
        <taxon>Bacteria</taxon>
        <taxon>Pseudomonadati</taxon>
        <taxon>Pseudomonadota</taxon>
        <taxon>Gammaproteobacteria</taxon>
        <taxon>Pseudomonadales</taxon>
        <taxon>Pseudomonadaceae</taxon>
        <taxon>Pseudomonas</taxon>
    </lineage>
</organism>
<dbReference type="EMBL" id="FMTL01000011">
    <property type="protein sequence ID" value="SCW89747.1"/>
    <property type="molecule type" value="Genomic_DNA"/>
</dbReference>
<keyword evidence="1" id="KW-0175">Coiled coil</keyword>
<accession>A0AB37ZGG9</accession>
<evidence type="ECO:0000313" key="3">
    <source>
        <dbReference type="Proteomes" id="UP000242418"/>
    </source>
</evidence>
<dbReference type="RefSeq" id="WP_090256254.1">
    <property type="nucleotide sequence ID" value="NZ_FMTL01000011.1"/>
</dbReference>
<dbReference type="AlphaFoldDB" id="A0AB37ZGG9"/>
<evidence type="ECO:0000256" key="1">
    <source>
        <dbReference type="SAM" id="Coils"/>
    </source>
</evidence>
<reference evidence="2 3" key="1">
    <citation type="submission" date="2016-10" db="EMBL/GenBank/DDBJ databases">
        <authorList>
            <person name="Varghese N."/>
            <person name="Submissions S."/>
        </authorList>
    </citation>
    <scope>NUCLEOTIDE SEQUENCE [LARGE SCALE GENOMIC DNA]</scope>
    <source>
        <strain evidence="2 3">DSM 17833</strain>
    </source>
</reference>
<keyword evidence="3" id="KW-1185">Reference proteome</keyword>
<comment type="caution">
    <text evidence="2">The sequence shown here is derived from an EMBL/GenBank/DDBJ whole genome shotgun (WGS) entry which is preliminary data.</text>
</comment>
<gene>
    <name evidence="2" type="ORF">SAMN05216370_0076</name>
</gene>
<evidence type="ECO:0000313" key="2">
    <source>
        <dbReference type="EMBL" id="SCW89747.1"/>
    </source>
</evidence>
<sequence>MASDAAEAAMAEKIERLERANAALQEELQRARTESLNAMLGPLRLKEIVLVYLGDESRDQITERLAKEYGSAIAAEAARHLFILGASPLSDEQRQAVRSAANRGMNRW</sequence>
<dbReference type="Proteomes" id="UP000242418">
    <property type="component" value="Unassembled WGS sequence"/>
</dbReference>
<feature type="coiled-coil region" evidence="1">
    <location>
        <begin position="3"/>
        <end position="34"/>
    </location>
</feature>
<proteinExistence type="predicted"/>